<dbReference type="PROSITE" id="PS00154">
    <property type="entry name" value="ATPASE_E1_E2"/>
    <property type="match status" value="1"/>
</dbReference>
<keyword evidence="10" id="KW-0460">Magnesium</keyword>
<keyword evidence="12 15" id="KW-1133">Transmembrane helix</keyword>
<evidence type="ECO:0000256" key="3">
    <source>
        <dbReference type="ARBA" id="ARBA00022448"/>
    </source>
</evidence>
<dbReference type="Proteomes" id="UP001245370">
    <property type="component" value="Unassembled WGS sequence"/>
</dbReference>
<evidence type="ECO:0000256" key="4">
    <source>
        <dbReference type="ARBA" id="ARBA00022475"/>
    </source>
</evidence>
<name>A0A9W6CSG0_XANFL</name>
<evidence type="ECO:0000256" key="9">
    <source>
        <dbReference type="ARBA" id="ARBA00022840"/>
    </source>
</evidence>
<comment type="caution">
    <text evidence="17">The sequence shown here is derived from an EMBL/GenBank/DDBJ whole genome shotgun (WGS) entry which is preliminary data.</text>
</comment>
<dbReference type="SUPFAM" id="SSF81665">
    <property type="entry name" value="Calcium ATPase, transmembrane domain M"/>
    <property type="match status" value="1"/>
</dbReference>
<protein>
    <submittedName>
        <fullName evidence="18">Cu2+-exporting ATPase</fullName>
    </submittedName>
    <submittedName>
        <fullName evidence="17">Nitrogen fixation protein FixI</fullName>
    </submittedName>
</protein>
<dbReference type="InterPro" id="IPR036412">
    <property type="entry name" value="HAD-like_sf"/>
</dbReference>
<keyword evidence="5" id="KW-0597">Phosphoprotein</keyword>
<organism evidence="17 19">
    <name type="scientific">Xanthobacter flavus</name>
    <dbReference type="NCBI Taxonomy" id="281"/>
    <lineage>
        <taxon>Bacteria</taxon>
        <taxon>Pseudomonadati</taxon>
        <taxon>Pseudomonadota</taxon>
        <taxon>Alphaproteobacteria</taxon>
        <taxon>Hyphomicrobiales</taxon>
        <taxon>Xanthobacteraceae</taxon>
        <taxon>Xanthobacter</taxon>
    </lineage>
</organism>
<evidence type="ECO:0000256" key="15">
    <source>
        <dbReference type="RuleBase" id="RU362081"/>
    </source>
</evidence>
<dbReference type="InterPro" id="IPR036163">
    <property type="entry name" value="HMA_dom_sf"/>
</dbReference>
<sequence>MSEAIDYSIFVGTSEDGLAQMSLAIDGIDCAACIGEIENGVKALPGVVRARLNYSTHRLTVAWSEGTSPDRVVGQLEALGYRAHPFAGRAEESEARHARWLLRCLGVAGFAAMNIMLLSVSVWSGNVTDITPETRDFFHWISALIALPAAAYAGQPFFQSAVRAIRSGRLNMDVPITIGVTLALGMSVVETAMSQPHAYFDSAIMLLFFLLAGRYLDHEARRRTRATAGNIAALRGEMAHRIGADGVPVLVPVQALQPGDTILIHPGERVAADGVVASGLSAVDESLVTGETLPRALKAGDHVYAGSLNGEGALHLTVTAGGENTLVDDVQRLLDGALAEKGAYVRLADRVARLYAPMVHLTALVSAIGWLLAGAGLHDAVMIAVAVLIITCPCALALAVPAVQVTATGRLFRAGLLINAGDMLERLAAVDTVVFDKTGTLTLPEPALALPRAADPDLVALAGRLALSSRHPLAGVIATRAKGPALEHVTEVSGQGIEAIIDGRRARLGSLSFCDAIAPADLPADASLIAFRHGEKVLVMGVAQALRPDAREVVAELKARGLDVRILSGDRPAAVTPVAEALGIVAAEAGLKPADKIAALDALKAAGRRVLMVGDGLNDAPALAAATVSLSPASGAAVTQAHADAVFLGRRLWPVLAAVDGARTAARLMRQNLAIAVGYNIIAVPLAIAGFVTPLVAALAMSGSSILVTVNALRAARPGRKEEAVGDDGATGEAGALTEVAA</sequence>
<accession>A0A9W6CSG0</accession>
<evidence type="ECO:0000256" key="2">
    <source>
        <dbReference type="ARBA" id="ARBA00006024"/>
    </source>
</evidence>
<dbReference type="NCBIfam" id="TIGR01511">
    <property type="entry name" value="ATPase-IB1_Cu"/>
    <property type="match status" value="1"/>
</dbReference>
<dbReference type="NCBIfam" id="TIGR01512">
    <property type="entry name" value="ATPase-IB2_Cd"/>
    <property type="match status" value="1"/>
</dbReference>
<dbReference type="GO" id="GO:0005886">
    <property type="term" value="C:plasma membrane"/>
    <property type="evidence" value="ECO:0007669"/>
    <property type="project" value="UniProtKB-SubCell"/>
</dbReference>
<keyword evidence="20" id="KW-1185">Reference proteome</keyword>
<feature type="transmembrane region" description="Helical" evidence="15">
    <location>
        <begin position="170"/>
        <end position="192"/>
    </location>
</feature>
<feature type="domain" description="HMA" evidence="16">
    <location>
        <begin position="19"/>
        <end position="84"/>
    </location>
</feature>
<keyword evidence="11" id="KW-1278">Translocase</keyword>
<dbReference type="GO" id="GO:0043682">
    <property type="term" value="F:P-type divalent copper transporter activity"/>
    <property type="evidence" value="ECO:0007669"/>
    <property type="project" value="TreeGrafter"/>
</dbReference>
<evidence type="ECO:0000313" key="19">
    <source>
        <dbReference type="Proteomes" id="UP001144397"/>
    </source>
</evidence>
<dbReference type="InterPro" id="IPR027256">
    <property type="entry name" value="P-typ_ATPase_IB"/>
</dbReference>
<evidence type="ECO:0000259" key="16">
    <source>
        <dbReference type="PROSITE" id="PS50846"/>
    </source>
</evidence>
<dbReference type="GO" id="GO:0005507">
    <property type="term" value="F:copper ion binding"/>
    <property type="evidence" value="ECO:0007669"/>
    <property type="project" value="TreeGrafter"/>
</dbReference>
<dbReference type="Pfam" id="PF00122">
    <property type="entry name" value="E1-E2_ATPase"/>
    <property type="match status" value="1"/>
</dbReference>
<dbReference type="EMBL" id="BSDO01000007">
    <property type="protein sequence ID" value="GLI24519.1"/>
    <property type="molecule type" value="Genomic_DNA"/>
</dbReference>
<dbReference type="InterPro" id="IPR018303">
    <property type="entry name" value="ATPase_P-typ_P_site"/>
</dbReference>
<dbReference type="Gene3D" id="3.40.50.1000">
    <property type="entry name" value="HAD superfamily/HAD-like"/>
    <property type="match status" value="1"/>
</dbReference>
<evidence type="ECO:0000256" key="5">
    <source>
        <dbReference type="ARBA" id="ARBA00022553"/>
    </source>
</evidence>
<dbReference type="RefSeq" id="WP_281809264.1">
    <property type="nucleotide sequence ID" value="NZ_BSDO01000007.1"/>
</dbReference>
<evidence type="ECO:0000256" key="11">
    <source>
        <dbReference type="ARBA" id="ARBA00022967"/>
    </source>
</evidence>
<dbReference type="InterPro" id="IPR023214">
    <property type="entry name" value="HAD_sf"/>
</dbReference>
<feature type="transmembrane region" description="Helical" evidence="15">
    <location>
        <begin position="381"/>
        <end position="403"/>
    </location>
</feature>
<dbReference type="PROSITE" id="PS50846">
    <property type="entry name" value="HMA_2"/>
    <property type="match status" value="1"/>
</dbReference>
<dbReference type="Gene3D" id="3.40.1110.10">
    <property type="entry name" value="Calcium-transporting ATPase, cytoplasmic domain N"/>
    <property type="match status" value="1"/>
</dbReference>
<dbReference type="InterPro" id="IPR023298">
    <property type="entry name" value="ATPase_P-typ_TM_dom_sf"/>
</dbReference>
<evidence type="ECO:0000256" key="10">
    <source>
        <dbReference type="ARBA" id="ARBA00022842"/>
    </source>
</evidence>
<dbReference type="Gene3D" id="2.70.150.10">
    <property type="entry name" value="Calcium-transporting ATPase, cytoplasmic transduction domain A"/>
    <property type="match status" value="1"/>
</dbReference>
<evidence type="ECO:0000256" key="12">
    <source>
        <dbReference type="ARBA" id="ARBA00022989"/>
    </source>
</evidence>
<evidence type="ECO:0000256" key="8">
    <source>
        <dbReference type="ARBA" id="ARBA00022741"/>
    </source>
</evidence>
<dbReference type="PRINTS" id="PR00119">
    <property type="entry name" value="CATATPASE"/>
</dbReference>
<dbReference type="GeneID" id="95764964"/>
<dbReference type="Pfam" id="PF00403">
    <property type="entry name" value="HMA"/>
    <property type="match status" value="1"/>
</dbReference>
<feature type="transmembrane region" description="Helical" evidence="15">
    <location>
        <begin position="673"/>
        <end position="689"/>
    </location>
</feature>
<dbReference type="PANTHER" id="PTHR43520">
    <property type="entry name" value="ATP7, ISOFORM B"/>
    <property type="match status" value="1"/>
</dbReference>
<keyword evidence="8 15" id="KW-0547">Nucleotide-binding</keyword>
<evidence type="ECO:0000256" key="13">
    <source>
        <dbReference type="ARBA" id="ARBA00023065"/>
    </source>
</evidence>
<dbReference type="Proteomes" id="UP001144397">
    <property type="component" value="Unassembled WGS sequence"/>
</dbReference>
<dbReference type="PANTHER" id="PTHR43520:SF5">
    <property type="entry name" value="CATION-TRANSPORTING P-TYPE ATPASE-RELATED"/>
    <property type="match status" value="1"/>
</dbReference>
<dbReference type="GO" id="GO:0016887">
    <property type="term" value="F:ATP hydrolysis activity"/>
    <property type="evidence" value="ECO:0007669"/>
    <property type="project" value="InterPro"/>
</dbReference>
<dbReference type="PRINTS" id="PR00941">
    <property type="entry name" value="CDATPASE"/>
</dbReference>
<dbReference type="InterPro" id="IPR008250">
    <property type="entry name" value="ATPase_P-typ_transduc_dom_A_sf"/>
</dbReference>
<evidence type="ECO:0000256" key="14">
    <source>
        <dbReference type="ARBA" id="ARBA00023136"/>
    </source>
</evidence>
<evidence type="ECO:0000256" key="6">
    <source>
        <dbReference type="ARBA" id="ARBA00022692"/>
    </source>
</evidence>
<keyword evidence="4 15" id="KW-1003">Cell membrane</keyword>
<dbReference type="SUPFAM" id="SSF81653">
    <property type="entry name" value="Calcium ATPase, transduction domain A"/>
    <property type="match status" value="1"/>
</dbReference>
<keyword evidence="3" id="KW-0813">Transport</keyword>
<dbReference type="InterPro" id="IPR006121">
    <property type="entry name" value="HMA_dom"/>
</dbReference>
<dbReference type="SUPFAM" id="SSF56784">
    <property type="entry name" value="HAD-like"/>
    <property type="match status" value="1"/>
</dbReference>
<evidence type="ECO:0000256" key="1">
    <source>
        <dbReference type="ARBA" id="ARBA00004651"/>
    </source>
</evidence>
<evidence type="ECO:0000313" key="18">
    <source>
        <dbReference type="EMBL" id="MDR6336622.1"/>
    </source>
</evidence>
<evidence type="ECO:0000313" key="17">
    <source>
        <dbReference type="EMBL" id="GLI24519.1"/>
    </source>
</evidence>
<dbReference type="Pfam" id="PF00702">
    <property type="entry name" value="Hydrolase"/>
    <property type="match status" value="1"/>
</dbReference>
<keyword evidence="7 15" id="KW-0479">Metal-binding</keyword>
<dbReference type="GO" id="GO:0055070">
    <property type="term" value="P:copper ion homeostasis"/>
    <property type="evidence" value="ECO:0007669"/>
    <property type="project" value="TreeGrafter"/>
</dbReference>
<dbReference type="NCBIfam" id="TIGR01494">
    <property type="entry name" value="ATPase_P-type"/>
    <property type="match status" value="1"/>
</dbReference>
<feature type="transmembrane region" description="Helical" evidence="15">
    <location>
        <begin position="198"/>
        <end position="216"/>
    </location>
</feature>
<comment type="similarity">
    <text evidence="2 15">Belongs to the cation transport ATPase (P-type) (TC 3.A.3) family. Type IB subfamily.</text>
</comment>
<dbReference type="InterPro" id="IPR001757">
    <property type="entry name" value="P_typ_ATPase"/>
</dbReference>
<keyword evidence="13" id="KW-0406">Ion transport</keyword>
<feature type="transmembrane region" description="Helical" evidence="15">
    <location>
        <begin position="354"/>
        <end position="375"/>
    </location>
</feature>
<keyword evidence="9 15" id="KW-0067">ATP-binding</keyword>
<keyword evidence="14 15" id="KW-0472">Membrane</keyword>
<dbReference type="EMBL" id="JAVDPY010000014">
    <property type="protein sequence ID" value="MDR6336622.1"/>
    <property type="molecule type" value="Genomic_DNA"/>
</dbReference>
<evidence type="ECO:0000313" key="20">
    <source>
        <dbReference type="Proteomes" id="UP001245370"/>
    </source>
</evidence>
<comment type="subcellular location">
    <subcellularLocation>
        <location evidence="1">Cell membrane</location>
        <topology evidence="1">Multi-pass membrane protein</topology>
    </subcellularLocation>
</comment>
<dbReference type="InterPro" id="IPR059000">
    <property type="entry name" value="ATPase_P-type_domA"/>
</dbReference>
<feature type="transmembrane region" description="Helical" evidence="15">
    <location>
        <begin position="100"/>
        <end position="125"/>
    </location>
</feature>
<gene>
    <name evidence="17" type="primary">fixI</name>
    <name evidence="18" type="ORF">GGQ86_005125</name>
    <name evidence="17" type="ORF">XFLAVUS301_41930</name>
</gene>
<reference evidence="17" key="1">
    <citation type="submission" date="2022-12" db="EMBL/GenBank/DDBJ databases">
        <title>Reference genome sequencing for broad-spectrum identification of bacterial and archaeal isolates by mass spectrometry.</title>
        <authorList>
            <person name="Sekiguchi Y."/>
            <person name="Tourlousse D.M."/>
        </authorList>
    </citation>
    <scope>NUCLEOTIDE SEQUENCE</scope>
    <source>
        <strain evidence="17">301</strain>
    </source>
</reference>
<dbReference type="Gene3D" id="3.30.70.100">
    <property type="match status" value="1"/>
</dbReference>
<proteinExistence type="inferred from homology"/>
<dbReference type="InterPro" id="IPR023299">
    <property type="entry name" value="ATPase_P-typ_cyto_dom_N"/>
</dbReference>
<dbReference type="AlphaFoldDB" id="A0A9W6CSG0"/>
<dbReference type="NCBIfam" id="TIGR01525">
    <property type="entry name" value="ATPase-IB_hvy"/>
    <property type="match status" value="1"/>
</dbReference>
<dbReference type="GO" id="GO:0005524">
    <property type="term" value="F:ATP binding"/>
    <property type="evidence" value="ECO:0007669"/>
    <property type="project" value="UniProtKB-UniRule"/>
</dbReference>
<evidence type="ECO:0000256" key="7">
    <source>
        <dbReference type="ARBA" id="ARBA00022723"/>
    </source>
</evidence>
<keyword evidence="6 15" id="KW-0812">Transmembrane</keyword>
<dbReference type="CDD" id="cd00371">
    <property type="entry name" value="HMA"/>
    <property type="match status" value="1"/>
</dbReference>
<dbReference type="SUPFAM" id="SSF55008">
    <property type="entry name" value="HMA, heavy metal-associated domain"/>
    <property type="match status" value="1"/>
</dbReference>
<reference evidence="18 20" key="2">
    <citation type="submission" date="2023-07" db="EMBL/GenBank/DDBJ databases">
        <title>Genomic Encyclopedia of Type Strains, Phase IV (KMG-IV): sequencing the most valuable type-strain genomes for metagenomic binning, comparative biology and taxonomic classification.</title>
        <authorList>
            <person name="Goeker M."/>
        </authorList>
    </citation>
    <scope>NUCLEOTIDE SEQUENCE [LARGE SCALE GENOMIC DNA]</scope>
    <source>
        <strain evidence="18 20">DSM 338</strain>
    </source>
</reference>
<feature type="transmembrane region" description="Helical" evidence="15">
    <location>
        <begin position="137"/>
        <end position="158"/>
    </location>
</feature>